<organism evidence="2 3">
    <name type="scientific">Maribacter ulvicola</name>
    <dbReference type="NCBI Taxonomy" id="228959"/>
    <lineage>
        <taxon>Bacteria</taxon>
        <taxon>Pseudomonadati</taxon>
        <taxon>Bacteroidota</taxon>
        <taxon>Flavobacteriia</taxon>
        <taxon>Flavobacteriales</taxon>
        <taxon>Flavobacteriaceae</taxon>
        <taxon>Maribacter</taxon>
    </lineage>
</organism>
<sequence length="107" mass="12096">MVAYHKLIKIKDMKSENKNTSYNAEVTTDDLQALGEKIKNTRTDKGDDSQLNDREKNVDFAGKDLDVPGRDLPPKQSQDSLKDEENQLYSQGGSGNEDLERNTDHIK</sequence>
<dbReference type="EMBL" id="FTMA01000002">
    <property type="protein sequence ID" value="SIQ66444.1"/>
    <property type="molecule type" value="Genomic_DNA"/>
</dbReference>
<name>A0A1N6ULG1_9FLAO</name>
<feature type="region of interest" description="Disordered" evidence="1">
    <location>
        <begin position="40"/>
        <end position="107"/>
    </location>
</feature>
<dbReference type="STRING" id="228959.SAMN05421797_102383"/>
<keyword evidence="3" id="KW-1185">Reference proteome</keyword>
<evidence type="ECO:0000313" key="3">
    <source>
        <dbReference type="Proteomes" id="UP000186953"/>
    </source>
</evidence>
<evidence type="ECO:0000313" key="2">
    <source>
        <dbReference type="EMBL" id="SIQ66444.1"/>
    </source>
</evidence>
<evidence type="ECO:0000256" key="1">
    <source>
        <dbReference type="SAM" id="MobiDB-lite"/>
    </source>
</evidence>
<feature type="compositionally biased region" description="Basic and acidic residues" evidence="1">
    <location>
        <begin position="40"/>
        <end position="73"/>
    </location>
</feature>
<dbReference type="AlphaFoldDB" id="A0A1N6ULG1"/>
<accession>A0A1N6ULG1</accession>
<feature type="compositionally biased region" description="Basic and acidic residues" evidence="1">
    <location>
        <begin position="98"/>
        <end position="107"/>
    </location>
</feature>
<proteinExistence type="predicted"/>
<protein>
    <submittedName>
        <fullName evidence="2">Uncharacterized protein</fullName>
    </submittedName>
</protein>
<reference evidence="3" key="1">
    <citation type="submission" date="2017-01" db="EMBL/GenBank/DDBJ databases">
        <authorList>
            <person name="Varghese N."/>
            <person name="Submissions S."/>
        </authorList>
    </citation>
    <scope>NUCLEOTIDE SEQUENCE [LARGE SCALE GENOMIC DNA]</scope>
    <source>
        <strain evidence="3">DSM 15366</strain>
    </source>
</reference>
<dbReference type="Proteomes" id="UP000186953">
    <property type="component" value="Unassembled WGS sequence"/>
</dbReference>
<gene>
    <name evidence="2" type="ORF">SAMN05421797_102383</name>
</gene>